<protein>
    <submittedName>
        <fullName evidence="1">Uncharacterized protein</fullName>
    </submittedName>
</protein>
<evidence type="ECO:0000313" key="1">
    <source>
        <dbReference type="EMBL" id="MBX54434.1"/>
    </source>
</evidence>
<reference evidence="1" key="1">
    <citation type="submission" date="2018-02" db="EMBL/GenBank/DDBJ databases">
        <title>Rhizophora mucronata_Transcriptome.</title>
        <authorList>
            <person name="Meera S.P."/>
            <person name="Sreeshan A."/>
            <person name="Augustine A."/>
        </authorList>
    </citation>
    <scope>NUCLEOTIDE SEQUENCE</scope>
    <source>
        <tissue evidence="1">Leaf</tissue>
    </source>
</reference>
<organism evidence="1">
    <name type="scientific">Rhizophora mucronata</name>
    <name type="common">Asiatic mangrove</name>
    <dbReference type="NCBI Taxonomy" id="61149"/>
    <lineage>
        <taxon>Eukaryota</taxon>
        <taxon>Viridiplantae</taxon>
        <taxon>Streptophyta</taxon>
        <taxon>Embryophyta</taxon>
        <taxon>Tracheophyta</taxon>
        <taxon>Spermatophyta</taxon>
        <taxon>Magnoliopsida</taxon>
        <taxon>eudicotyledons</taxon>
        <taxon>Gunneridae</taxon>
        <taxon>Pentapetalae</taxon>
        <taxon>rosids</taxon>
        <taxon>fabids</taxon>
        <taxon>Malpighiales</taxon>
        <taxon>Rhizophoraceae</taxon>
        <taxon>Rhizophora</taxon>
    </lineage>
</organism>
<proteinExistence type="predicted"/>
<dbReference type="AlphaFoldDB" id="A0A2P2PI31"/>
<accession>A0A2P2PI31</accession>
<name>A0A2P2PI31_RHIMU</name>
<dbReference type="EMBL" id="GGEC01073950">
    <property type="protein sequence ID" value="MBX54434.1"/>
    <property type="molecule type" value="Transcribed_RNA"/>
</dbReference>
<sequence length="43" mass="4962">MEKSCVLRCYVLHIEKKASLAERAQTQGCRDEDSCNNWCLCII</sequence>